<feature type="compositionally biased region" description="Basic and acidic residues" evidence="3">
    <location>
        <begin position="292"/>
        <end position="323"/>
    </location>
</feature>
<dbReference type="SUPFAM" id="SSF63748">
    <property type="entry name" value="Tudor/PWWP/MBT"/>
    <property type="match status" value="1"/>
</dbReference>
<comment type="subcellular location">
    <subcellularLocation>
        <location evidence="1">Nucleus</location>
    </subcellularLocation>
</comment>
<dbReference type="Proteomes" id="UP000005239">
    <property type="component" value="Unassembled WGS sequence"/>
</dbReference>
<protein>
    <submittedName>
        <fullName evidence="4">Chromo domain-containing protein</fullName>
    </submittedName>
</protein>
<dbReference type="EnsemblMetazoa" id="PPA42969.1">
    <property type="protein sequence ID" value="PPA42969.1"/>
    <property type="gene ID" value="WBGene00281338"/>
</dbReference>
<dbReference type="PANTHER" id="PTHR22812">
    <property type="entry name" value="CHROMOBOX PROTEIN"/>
    <property type="match status" value="1"/>
</dbReference>
<feature type="compositionally biased region" description="Acidic residues" evidence="3">
    <location>
        <begin position="83"/>
        <end position="93"/>
    </location>
</feature>
<feature type="region of interest" description="Disordered" evidence="3">
    <location>
        <begin position="700"/>
        <end position="725"/>
    </location>
</feature>
<feature type="region of interest" description="Disordered" evidence="3">
    <location>
        <begin position="792"/>
        <end position="836"/>
    </location>
</feature>
<evidence type="ECO:0000256" key="3">
    <source>
        <dbReference type="SAM" id="MobiDB-lite"/>
    </source>
</evidence>
<accession>A0A2A6CUE9</accession>
<dbReference type="Pfam" id="PF02820">
    <property type="entry name" value="MBT"/>
    <property type="match status" value="1"/>
</dbReference>
<reference evidence="4" key="2">
    <citation type="submission" date="2022-06" db="UniProtKB">
        <authorList>
            <consortium name="EnsemblMetazoa"/>
        </authorList>
    </citation>
    <scope>IDENTIFICATION</scope>
    <source>
        <strain evidence="4">PS312</strain>
    </source>
</reference>
<dbReference type="SMART" id="SM00298">
    <property type="entry name" value="CHROMO"/>
    <property type="match status" value="1"/>
</dbReference>
<dbReference type="InterPro" id="IPR004092">
    <property type="entry name" value="Mbt"/>
</dbReference>
<feature type="compositionally biased region" description="Polar residues" evidence="3">
    <location>
        <begin position="259"/>
        <end position="274"/>
    </location>
</feature>
<dbReference type="SMART" id="SM00561">
    <property type="entry name" value="MBT"/>
    <property type="match status" value="1"/>
</dbReference>
<dbReference type="Gene3D" id="2.30.30.140">
    <property type="match status" value="1"/>
</dbReference>
<organism evidence="4 5">
    <name type="scientific">Pristionchus pacificus</name>
    <name type="common">Parasitic nematode worm</name>
    <dbReference type="NCBI Taxonomy" id="54126"/>
    <lineage>
        <taxon>Eukaryota</taxon>
        <taxon>Metazoa</taxon>
        <taxon>Ecdysozoa</taxon>
        <taxon>Nematoda</taxon>
        <taxon>Chromadorea</taxon>
        <taxon>Rhabditida</taxon>
        <taxon>Rhabditina</taxon>
        <taxon>Diplogasteromorpha</taxon>
        <taxon>Diplogasteroidea</taxon>
        <taxon>Neodiplogasteridae</taxon>
        <taxon>Pristionchus</taxon>
    </lineage>
</organism>
<dbReference type="GO" id="GO:0031507">
    <property type="term" value="P:heterochromatin formation"/>
    <property type="evidence" value="ECO:0000318"/>
    <property type="project" value="GO_Central"/>
</dbReference>
<dbReference type="InterPro" id="IPR023780">
    <property type="entry name" value="Chromo_domain"/>
</dbReference>
<feature type="compositionally biased region" description="Basic and acidic residues" evidence="3">
    <location>
        <begin position="159"/>
        <end position="177"/>
    </location>
</feature>
<gene>
    <name evidence="4" type="primary">WBGene00281338</name>
</gene>
<feature type="region of interest" description="Disordered" evidence="3">
    <location>
        <begin position="77"/>
        <end position="345"/>
    </location>
</feature>
<dbReference type="GO" id="GO:0003682">
    <property type="term" value="F:chromatin binding"/>
    <property type="evidence" value="ECO:0000318"/>
    <property type="project" value="GO_Central"/>
</dbReference>
<dbReference type="InterPro" id="IPR000953">
    <property type="entry name" value="Chromo/chromo_shadow_dom"/>
</dbReference>
<feature type="region of interest" description="Disordered" evidence="3">
    <location>
        <begin position="389"/>
        <end position="419"/>
    </location>
</feature>
<dbReference type="CDD" id="cd00024">
    <property type="entry name" value="CD_CSD"/>
    <property type="match status" value="1"/>
</dbReference>
<feature type="region of interest" description="Disordered" evidence="3">
    <location>
        <begin position="885"/>
        <end position="932"/>
    </location>
</feature>
<dbReference type="Pfam" id="PF00385">
    <property type="entry name" value="Chromo"/>
    <property type="match status" value="1"/>
</dbReference>
<dbReference type="GO" id="GO:0005634">
    <property type="term" value="C:nucleus"/>
    <property type="evidence" value="ECO:0007669"/>
    <property type="project" value="UniProtKB-SubCell"/>
</dbReference>
<evidence type="ECO:0000313" key="5">
    <source>
        <dbReference type="Proteomes" id="UP000005239"/>
    </source>
</evidence>
<dbReference type="AlphaFoldDB" id="A0A2A6CUE9"/>
<evidence type="ECO:0000313" key="4">
    <source>
        <dbReference type="EnsemblMetazoa" id="PPA42969.1"/>
    </source>
</evidence>
<name>A0A2A6CUE9_PRIPA</name>
<sequence>MGSETTYEIVHILDERTKPDGTLEFLVRWKNCSPADDTWEPPEMLDHGEDNWHVVRLRKITNGDVKAPAWYEEYRRSLNDQSESGEEEVDESDTEWKPKKYEKKRNGSGCTPGSARGPSSAQHSMSGSRRQSRKEDPIASSETRRSRRGLCAVEENEGTQERRSRRDTTDSASRRNDSTPLRTRSVSKRNHSLSDAAPLSDAVTPPAPKRNHSTSNGAPPDAVTPSNPKRNQSSSNAASLRDIVAPPAPKRNVPRDELTSSNGARPTAVTPSNPKKNHTLNKGAPVNGSSEQRSKRQKTAEDELHEPEIKSRKQERVGHELKRGSPGPADTAPLIAASSDGDQAEVAVRTIADPTAARSTTSDQADAKAIVDIGPNTLRNGVKALTEDRVAVTSTQVPTIPSPPSSSPHSGEDDQAHPDGAVIIPEATNGGVKTANAPVDATTPMQPATDAPIFHANEDEPSYILPPSRPSCFRPFDWVAHLKKEGGRTAPAKCFWNRKPFIKTPFSGQEGKLIGAPLYGCNELGAVTSVCEIVRTEGPFVLVSQIDKSTIQTDLGHLSWHLFTDPILEYVRPRDLERLELPPDRAPIPTWLFKWQTRRENRPERNYFEVGHKLEAYHRSGQEEGCWFCPATVVTVDDGYIKIRFDQSSEENRVSFDNLRLFPCGFAAACGWKCAFRTDRPRIKPKSGECQLRTSRAQGNAIPLESSGGASSQPPNIDEAVPTAIPPASSSNYHLASSIIDGPSTSVSIDPPRVDPTMNATAALTERALTTSRANGPSTKTATSISVSQQQHGYSLNTTPPGQSLAGPSSGAIQRRPRPGHAFCSRGSRGAARGGLSMAEQAPARLPIDDDMPLTPAIMPTLSSTPPEQPLAGPRRTVMWGATHGKGVACSSRGNREATRGGLSRAGQVSLTGPETGHSPSTAGVNPQNPVDTKTLMIEHPSYAPPDTIDVSNNLLAANEIYAAADHLQVAAAINNQAPPLDAAANEITAAVDELPVAAAVNNQPPLRDANKITAAVDELPVAAAIIGPTADPTRRSPSPVQFSWPDHFENVGSMTAPKKSFWKRPTTQFVNPFEEGHLLLAPDYVTPGEPIDYTISTICTVTDTLGPWVEIAPLFAPSDNSTDINWKDEGETVRVPASLSGSGSYLNRLKKHLSSNEVQKAPDECFGKISLKDQPKKEDLRGLVGCKVEAYSPHFGKGYFCPATVVAVDLSKRLATVIIQGSNGTHKEKLPDICLFPCGYAQSIGWKCALTPNVERASKKNVCQVKKKTNLDA</sequence>
<dbReference type="SUPFAM" id="SSF54160">
    <property type="entry name" value="Chromo domain-like"/>
    <property type="match status" value="1"/>
</dbReference>
<feature type="compositionally biased region" description="Polar residues" evidence="3">
    <location>
        <begin position="117"/>
        <end position="129"/>
    </location>
</feature>
<dbReference type="GO" id="GO:0005721">
    <property type="term" value="C:pericentric heterochromatin"/>
    <property type="evidence" value="ECO:0000318"/>
    <property type="project" value="GO_Central"/>
</dbReference>
<reference evidence="5" key="1">
    <citation type="journal article" date="2008" name="Nat. Genet.">
        <title>The Pristionchus pacificus genome provides a unique perspective on nematode lifestyle and parasitism.</title>
        <authorList>
            <person name="Dieterich C."/>
            <person name="Clifton S.W."/>
            <person name="Schuster L.N."/>
            <person name="Chinwalla A."/>
            <person name="Delehaunty K."/>
            <person name="Dinkelacker I."/>
            <person name="Fulton L."/>
            <person name="Fulton R."/>
            <person name="Godfrey J."/>
            <person name="Minx P."/>
            <person name="Mitreva M."/>
            <person name="Roeseler W."/>
            <person name="Tian H."/>
            <person name="Witte H."/>
            <person name="Yang S.P."/>
            <person name="Wilson R.K."/>
            <person name="Sommer R.J."/>
        </authorList>
    </citation>
    <scope>NUCLEOTIDE SEQUENCE [LARGE SCALE GENOMIC DNA]</scope>
    <source>
        <strain evidence="5">PS312</strain>
    </source>
</reference>
<feature type="compositionally biased region" description="Polar residues" evidence="3">
    <location>
        <begin position="792"/>
        <end position="802"/>
    </location>
</feature>
<evidence type="ECO:0000256" key="2">
    <source>
        <dbReference type="ARBA" id="ARBA00023242"/>
    </source>
</evidence>
<feature type="compositionally biased region" description="Polar residues" evidence="3">
    <location>
        <begin position="907"/>
        <end position="932"/>
    </location>
</feature>
<evidence type="ECO:0000256" key="1">
    <source>
        <dbReference type="ARBA" id="ARBA00004123"/>
    </source>
</evidence>
<dbReference type="PROSITE" id="PS50013">
    <property type="entry name" value="CHROMO_2"/>
    <property type="match status" value="1"/>
</dbReference>
<keyword evidence="2" id="KW-0539">Nucleus</keyword>
<dbReference type="InterPro" id="IPR051219">
    <property type="entry name" value="Heterochromatin_chromo-domain"/>
</dbReference>
<dbReference type="GO" id="GO:0006355">
    <property type="term" value="P:regulation of DNA-templated transcription"/>
    <property type="evidence" value="ECO:0007669"/>
    <property type="project" value="InterPro"/>
</dbReference>
<dbReference type="Gene3D" id="2.40.50.40">
    <property type="match status" value="1"/>
</dbReference>
<proteinExistence type="predicted"/>
<feature type="compositionally biased region" description="Low complexity" evidence="3">
    <location>
        <begin position="825"/>
        <end position="836"/>
    </location>
</feature>
<accession>A0A8R1V001</accession>
<dbReference type="InterPro" id="IPR016197">
    <property type="entry name" value="Chromo-like_dom_sf"/>
</dbReference>
<feature type="compositionally biased region" description="Polar residues" evidence="3">
    <location>
        <begin position="224"/>
        <end position="238"/>
    </location>
</feature>
<keyword evidence="5" id="KW-1185">Reference proteome</keyword>